<gene>
    <name evidence="1" type="ORF">Pint_27381</name>
</gene>
<evidence type="ECO:0000313" key="1">
    <source>
        <dbReference type="EMBL" id="KAJ0041148.1"/>
    </source>
</evidence>
<name>A0ACC0YUF9_9ROSI</name>
<accession>A0ACC0YUF9</accession>
<comment type="caution">
    <text evidence="1">The sequence shown here is derived from an EMBL/GenBank/DDBJ whole genome shotgun (WGS) entry which is preliminary data.</text>
</comment>
<evidence type="ECO:0000313" key="2">
    <source>
        <dbReference type="Proteomes" id="UP001163603"/>
    </source>
</evidence>
<dbReference type="EMBL" id="CM047740">
    <property type="protein sequence ID" value="KAJ0041148.1"/>
    <property type="molecule type" value="Genomic_DNA"/>
</dbReference>
<sequence>MALGKYSRIDNRRSSSSYWPTVTVVVFVALCLVGVWMMTSSSMAPVQNVDEPAQEKKSEAREQVVESNESSTQQFEDNTGDLPEDATKGDSSVQNENNGNIQENDEKSNEETKSVDGSNIETQNNESKTDDGASKTEENSESGETKTDAGEGNSEENSNENEKKTDTDENEIKSEENSDNMKDGEKVDGQIQEKVDQNDDKEPEKSSDDKKEDEQSKNQSSNEVFPSGAQLELSKESATQNGSWSTQATESKNEKEAQLSSANQSGYNWKLCNTTAGFDYIPCLDNIQAIKSLRSTKHYEHRERHCPEEPPTCLVPLPEGYRRSIKWPTSREKIWYYNVPHTKLAVVKGHQNWVKVDGEYLTFPGGGTQFKHGALHYIDFINEVSNSIDDFCWLLCMLV</sequence>
<protein>
    <submittedName>
        <fullName evidence="1">Uncharacterized protein</fullName>
    </submittedName>
</protein>
<organism evidence="1 2">
    <name type="scientific">Pistacia integerrima</name>
    <dbReference type="NCBI Taxonomy" id="434235"/>
    <lineage>
        <taxon>Eukaryota</taxon>
        <taxon>Viridiplantae</taxon>
        <taxon>Streptophyta</taxon>
        <taxon>Embryophyta</taxon>
        <taxon>Tracheophyta</taxon>
        <taxon>Spermatophyta</taxon>
        <taxon>Magnoliopsida</taxon>
        <taxon>eudicotyledons</taxon>
        <taxon>Gunneridae</taxon>
        <taxon>Pentapetalae</taxon>
        <taxon>rosids</taxon>
        <taxon>malvids</taxon>
        <taxon>Sapindales</taxon>
        <taxon>Anacardiaceae</taxon>
        <taxon>Pistacia</taxon>
    </lineage>
</organism>
<keyword evidence="2" id="KW-1185">Reference proteome</keyword>
<dbReference type="Proteomes" id="UP001163603">
    <property type="component" value="Chromosome 5"/>
</dbReference>
<reference evidence="2" key="1">
    <citation type="journal article" date="2023" name="G3 (Bethesda)">
        <title>Genome assembly and association tests identify interacting loci associated with vigor, precocity, and sex in interspecific pistachio rootstocks.</title>
        <authorList>
            <person name="Palmer W."/>
            <person name="Jacygrad E."/>
            <person name="Sagayaradj S."/>
            <person name="Cavanaugh K."/>
            <person name="Han R."/>
            <person name="Bertier L."/>
            <person name="Beede B."/>
            <person name="Kafkas S."/>
            <person name="Golino D."/>
            <person name="Preece J."/>
            <person name="Michelmore R."/>
        </authorList>
    </citation>
    <scope>NUCLEOTIDE SEQUENCE [LARGE SCALE GENOMIC DNA]</scope>
</reference>
<proteinExistence type="predicted"/>